<proteinExistence type="predicted"/>
<dbReference type="RefSeq" id="WP_203539992.1">
    <property type="nucleotide sequence ID" value="NZ_JAESND010000015.1"/>
</dbReference>
<feature type="region of interest" description="Disordered" evidence="1">
    <location>
        <begin position="26"/>
        <end position="76"/>
    </location>
</feature>
<feature type="signal peptide" evidence="2">
    <location>
        <begin position="1"/>
        <end position="22"/>
    </location>
</feature>
<evidence type="ECO:0000256" key="2">
    <source>
        <dbReference type="SAM" id="SignalP"/>
    </source>
</evidence>
<sequence>MKKTLATLLTAMFAFASVGAFAGAEGQAGQEQAVESGKAPATNHAKKTKKKKASAAASGAAETKNNAELRKEAGPK</sequence>
<name>A0ABS2BQB1_9NEIS</name>
<feature type="compositionally biased region" description="Low complexity" evidence="1">
    <location>
        <begin position="54"/>
        <end position="64"/>
    </location>
</feature>
<protein>
    <submittedName>
        <fullName evidence="3">Uncharacterized protein</fullName>
    </submittedName>
</protein>
<feature type="compositionally biased region" description="Basic and acidic residues" evidence="1">
    <location>
        <begin position="65"/>
        <end position="76"/>
    </location>
</feature>
<reference evidence="3 4" key="1">
    <citation type="submission" date="2021-01" db="EMBL/GenBank/DDBJ databases">
        <title>Draft Genome Sequence and Polyhydroxyalkanoate Biosynthetic Potential of Jeongeupia naejangsanensis Type Strain DSM 24253.</title>
        <authorList>
            <person name="Turrini P."/>
            <person name="Artuso I."/>
            <person name="Lugli G.A."/>
            <person name="Frangipani E."/>
            <person name="Ventura M."/>
            <person name="Visca P."/>
        </authorList>
    </citation>
    <scope>NUCLEOTIDE SEQUENCE [LARGE SCALE GENOMIC DNA]</scope>
    <source>
        <strain evidence="3 4">DSM 24253</strain>
    </source>
</reference>
<feature type="compositionally biased region" description="Low complexity" evidence="1">
    <location>
        <begin position="26"/>
        <end position="43"/>
    </location>
</feature>
<organism evidence="3 4">
    <name type="scientific">Jeongeupia naejangsanensis</name>
    <dbReference type="NCBI Taxonomy" id="613195"/>
    <lineage>
        <taxon>Bacteria</taxon>
        <taxon>Pseudomonadati</taxon>
        <taxon>Pseudomonadota</taxon>
        <taxon>Betaproteobacteria</taxon>
        <taxon>Neisseriales</taxon>
        <taxon>Chitinibacteraceae</taxon>
        <taxon>Jeongeupia</taxon>
    </lineage>
</organism>
<dbReference type="Proteomes" id="UP000809431">
    <property type="component" value="Unassembled WGS sequence"/>
</dbReference>
<accession>A0ABS2BQB1</accession>
<evidence type="ECO:0000256" key="1">
    <source>
        <dbReference type="SAM" id="MobiDB-lite"/>
    </source>
</evidence>
<evidence type="ECO:0000313" key="4">
    <source>
        <dbReference type="Proteomes" id="UP000809431"/>
    </source>
</evidence>
<dbReference type="EMBL" id="JAESND010000015">
    <property type="protein sequence ID" value="MBM3117807.1"/>
    <property type="molecule type" value="Genomic_DNA"/>
</dbReference>
<keyword evidence="2" id="KW-0732">Signal</keyword>
<feature type="chain" id="PRO_5046464684" evidence="2">
    <location>
        <begin position="23"/>
        <end position="76"/>
    </location>
</feature>
<evidence type="ECO:0000313" key="3">
    <source>
        <dbReference type="EMBL" id="MBM3117807.1"/>
    </source>
</evidence>
<keyword evidence="4" id="KW-1185">Reference proteome</keyword>
<comment type="caution">
    <text evidence="3">The sequence shown here is derived from an EMBL/GenBank/DDBJ whole genome shotgun (WGS) entry which is preliminary data.</text>
</comment>
<feature type="compositionally biased region" description="Basic residues" evidence="1">
    <location>
        <begin position="44"/>
        <end position="53"/>
    </location>
</feature>
<gene>
    <name evidence="3" type="ORF">JMJ54_18385</name>
</gene>